<gene>
    <name evidence="1" type="ORF">PQBR57_0349</name>
</gene>
<evidence type="ECO:0000313" key="1">
    <source>
        <dbReference type="EMBL" id="CEK42302.1"/>
    </source>
</evidence>
<protein>
    <submittedName>
        <fullName evidence="1">Uncharacterized protein</fullName>
    </submittedName>
</protein>
<reference evidence="1" key="2">
    <citation type="submission" date="2015-06" db="EMBL/GenBank/DDBJ databases">
        <title>Environmentally co-occuring mercury resistance plasmids are genetically and phenotypically diverse and confer variable context-dependent fitness effects.</title>
        <authorList>
            <person name="Hall J.P.J."/>
            <person name="Harrison E."/>
            <person name="Lilley A.K."/>
            <person name="Paterson S."/>
            <person name="Spiers A.J."/>
            <person name="Brockhurst M.A."/>
        </authorList>
    </citation>
    <scope>NUCLEOTIDE SEQUENCE [LARGE SCALE GENOMIC DNA]</scope>
    <source>
        <strain evidence="1">SBW25</strain>
        <plasmid evidence="1">pQBR57</plasmid>
    </source>
</reference>
<geneLocation type="plasmid" evidence="1">
    <name>pQBR57</name>
</geneLocation>
<proteinExistence type="predicted"/>
<sequence>MALMSREQELAAQAAQQLAELLSGEQLSASHLPRLYILLSRVGDTAREAIESIETLNS</sequence>
<accession>A0A0G4E5Q5</accession>
<keyword evidence="1" id="KW-0614">Plasmid</keyword>
<dbReference type="EMBL" id="LN713926">
    <property type="protein sequence ID" value="CEK42302.1"/>
    <property type="molecule type" value="Genomic_DNA"/>
</dbReference>
<reference evidence="1" key="1">
    <citation type="submission" date="2014-12" db="EMBL/GenBank/DDBJ databases">
        <authorList>
            <person name="Hall J."/>
        </authorList>
    </citation>
    <scope>NUCLEOTIDE SEQUENCE [LARGE SCALE GENOMIC DNA]</scope>
    <source>
        <strain evidence="1">SBW25</strain>
        <plasmid evidence="1">pQBR57</plasmid>
    </source>
</reference>
<dbReference type="AlphaFoldDB" id="A0A0G4E5Q5"/>
<organism evidence="1">
    <name type="scientific">Pseudomonas fluorescens (strain SBW25)</name>
    <dbReference type="NCBI Taxonomy" id="216595"/>
    <lineage>
        <taxon>Bacteria</taxon>
        <taxon>Pseudomonadati</taxon>
        <taxon>Pseudomonadota</taxon>
        <taxon>Gammaproteobacteria</taxon>
        <taxon>Pseudomonadales</taxon>
        <taxon>Pseudomonadaceae</taxon>
        <taxon>Pseudomonas</taxon>
    </lineage>
</organism>
<name>A0A0G4E5Q5_PSEFS</name>